<evidence type="ECO:0000256" key="6">
    <source>
        <dbReference type="ARBA" id="ARBA00023015"/>
    </source>
</evidence>
<evidence type="ECO:0000256" key="5">
    <source>
        <dbReference type="ARBA" id="ARBA00022990"/>
    </source>
</evidence>
<evidence type="ECO:0000256" key="10">
    <source>
        <dbReference type="SAM" id="MobiDB-lite"/>
    </source>
</evidence>
<protein>
    <submittedName>
        <fullName evidence="11">Uncharacterized protein</fullName>
    </submittedName>
</protein>
<dbReference type="PRINTS" id="PR00929">
    <property type="entry name" value="ATHOOK"/>
</dbReference>
<dbReference type="GO" id="GO:0003677">
    <property type="term" value="F:DNA binding"/>
    <property type="evidence" value="ECO:0007669"/>
    <property type="project" value="UniProtKB-KW"/>
</dbReference>
<dbReference type="SMART" id="SM00384">
    <property type="entry name" value="AT_hook"/>
    <property type="match status" value="4"/>
</dbReference>
<feature type="compositionally biased region" description="Polar residues" evidence="10">
    <location>
        <begin position="38"/>
        <end position="58"/>
    </location>
</feature>
<evidence type="ECO:0000256" key="7">
    <source>
        <dbReference type="ARBA" id="ARBA00023125"/>
    </source>
</evidence>
<dbReference type="Proteomes" id="UP000812440">
    <property type="component" value="Chromosome 8_10"/>
</dbReference>
<keyword evidence="12" id="KW-1185">Reference proteome</keyword>
<comment type="similarity">
    <text evidence="2">Belongs to the HMGA family.</text>
</comment>
<dbReference type="GO" id="GO:0003712">
    <property type="term" value="F:transcription coregulator activity"/>
    <property type="evidence" value="ECO:0007669"/>
    <property type="project" value="TreeGrafter"/>
</dbReference>
<dbReference type="OrthoDB" id="9908848at2759"/>
<feature type="compositionally biased region" description="Polar residues" evidence="10">
    <location>
        <begin position="97"/>
        <end position="110"/>
    </location>
</feature>
<feature type="compositionally biased region" description="Basic residues" evidence="10">
    <location>
        <begin position="81"/>
        <end position="91"/>
    </location>
</feature>
<dbReference type="AlphaFoldDB" id="A0A8T2K1V0"/>
<keyword evidence="3" id="KW-0597">Phosphoprotein</keyword>
<evidence type="ECO:0000256" key="3">
    <source>
        <dbReference type="ARBA" id="ARBA00022553"/>
    </source>
</evidence>
<feature type="compositionally biased region" description="Polar residues" evidence="10">
    <location>
        <begin position="125"/>
        <end position="138"/>
    </location>
</feature>
<evidence type="ECO:0000313" key="12">
    <source>
        <dbReference type="Proteomes" id="UP000812440"/>
    </source>
</evidence>
<dbReference type="PRINTS" id="PR00930">
    <property type="entry name" value="HIGHMOBLTYIY"/>
</dbReference>
<gene>
    <name evidence="11" type="ORF">GDO86_015585</name>
</gene>
<reference evidence="11" key="1">
    <citation type="thesis" date="2020" institute="ProQuest LLC" country="789 East Eisenhower Parkway, Ann Arbor, MI, USA">
        <title>Comparative Genomics and Chromosome Evolution.</title>
        <authorList>
            <person name="Mudd A.B."/>
        </authorList>
    </citation>
    <scope>NUCLEOTIDE SEQUENCE</scope>
    <source>
        <strain evidence="11">Female2</strain>
        <tissue evidence="11">Blood</tissue>
    </source>
</reference>
<evidence type="ECO:0000256" key="8">
    <source>
        <dbReference type="ARBA" id="ARBA00023163"/>
    </source>
</evidence>
<name>A0A8T2K1V0_9PIPI</name>
<feature type="compositionally biased region" description="Basic residues" evidence="10">
    <location>
        <begin position="12"/>
        <end position="27"/>
    </location>
</feature>
<evidence type="ECO:0000256" key="9">
    <source>
        <dbReference type="ARBA" id="ARBA00023242"/>
    </source>
</evidence>
<evidence type="ECO:0000313" key="11">
    <source>
        <dbReference type="EMBL" id="KAG8448546.1"/>
    </source>
</evidence>
<dbReference type="PANTHER" id="PTHR23341:SF2">
    <property type="entry name" value="HIGH MOBILITY GROUP PROTEIN HMG-12"/>
    <property type="match status" value="1"/>
</dbReference>
<dbReference type="PANTHER" id="PTHR23341">
    <property type="entry name" value="HIGH MOBILITY GROUP PROTEINS HMG-A AND C"/>
    <property type="match status" value="1"/>
</dbReference>
<evidence type="ECO:0000256" key="4">
    <source>
        <dbReference type="ARBA" id="ARBA00022737"/>
    </source>
</evidence>
<comment type="subcellular location">
    <subcellularLocation>
        <location evidence="1">Nucleus</location>
    </subcellularLocation>
</comment>
<dbReference type="GO" id="GO:0006355">
    <property type="term" value="P:regulation of DNA-templated transcription"/>
    <property type="evidence" value="ECO:0007669"/>
    <property type="project" value="InterPro"/>
</dbReference>
<dbReference type="GO" id="GO:0000785">
    <property type="term" value="C:chromatin"/>
    <property type="evidence" value="ECO:0007669"/>
    <property type="project" value="InterPro"/>
</dbReference>
<dbReference type="InterPro" id="IPR000116">
    <property type="entry name" value="HMGA"/>
</dbReference>
<dbReference type="GO" id="GO:0010557">
    <property type="term" value="P:positive regulation of macromolecule biosynthetic process"/>
    <property type="evidence" value="ECO:0007669"/>
    <property type="project" value="UniProtKB-ARBA"/>
</dbReference>
<dbReference type="EMBL" id="JAACNH010000003">
    <property type="protein sequence ID" value="KAG8448546.1"/>
    <property type="molecule type" value="Genomic_DNA"/>
</dbReference>
<keyword evidence="7" id="KW-0238">DNA-binding</keyword>
<feature type="compositionally biased region" description="Basic residues" evidence="10">
    <location>
        <begin position="113"/>
        <end position="123"/>
    </location>
</feature>
<keyword evidence="6" id="KW-0805">Transcription regulation</keyword>
<organism evidence="11 12">
    <name type="scientific">Hymenochirus boettgeri</name>
    <name type="common">Congo dwarf clawed frog</name>
    <dbReference type="NCBI Taxonomy" id="247094"/>
    <lineage>
        <taxon>Eukaryota</taxon>
        <taxon>Metazoa</taxon>
        <taxon>Chordata</taxon>
        <taxon>Craniata</taxon>
        <taxon>Vertebrata</taxon>
        <taxon>Euteleostomi</taxon>
        <taxon>Amphibia</taxon>
        <taxon>Batrachia</taxon>
        <taxon>Anura</taxon>
        <taxon>Pipoidea</taxon>
        <taxon>Pipidae</taxon>
        <taxon>Pipinae</taxon>
        <taxon>Hymenochirus</taxon>
    </lineage>
</organism>
<keyword evidence="4" id="KW-0677">Repeat</keyword>
<proteinExistence type="inferred from homology"/>
<feature type="region of interest" description="Disordered" evidence="10">
    <location>
        <begin position="1"/>
        <end position="182"/>
    </location>
</feature>
<dbReference type="GO" id="GO:0005634">
    <property type="term" value="C:nucleus"/>
    <property type="evidence" value="ECO:0007669"/>
    <property type="project" value="UniProtKB-SubCell"/>
</dbReference>
<keyword evidence="9" id="KW-0539">Nucleus</keyword>
<comment type="caution">
    <text evidence="11">The sequence shown here is derived from an EMBL/GenBank/DDBJ whole genome shotgun (WGS) entry which is preliminary data.</text>
</comment>
<dbReference type="InterPro" id="IPR017956">
    <property type="entry name" value="AT_hook_DNA-bd_motif"/>
</dbReference>
<accession>A0A8T2K1V0</accession>
<sequence>MESSIKADNSSKRKSTKPHKSNGVKRRSPSDESEAEETYQQISEISDENCQSLLPTSSECDDLLDNNETKQEWATEEIIQRKRRGRPKGTMKKVLCSSPTKDQSLTGEDSTANRKKGRPKGSKNKYPSWSALQQQAPESSKLGRGRPRKQVKPNVTVTSKRPRGRPKGSLNKASSAKINHSDYHQNLRKVSIINEVQDVLQENFMTFKSKDALQKRWFNLKKIRLSQQHQQIKKRKKQKQMSYPREEYLDDCNGKTAPNTSLSAIANGLHSQMPSHATVHINHQSEIAQVAQVGGRP</sequence>
<keyword evidence="8" id="KW-0804">Transcription</keyword>
<evidence type="ECO:0000256" key="2">
    <source>
        <dbReference type="ARBA" id="ARBA00010812"/>
    </source>
</evidence>
<keyword evidence="5" id="KW-0007">Acetylation</keyword>
<evidence type="ECO:0000256" key="1">
    <source>
        <dbReference type="ARBA" id="ARBA00004123"/>
    </source>
</evidence>